<sequence>MGDIQFAGDGSKALPRDKRVPLRGNGMERSYRVTRSEEARPKGPKGGNRVTGQHGNINRRELSPSATRGIRSSDRELEHCFAPGQTMAAANLLEKKSLSKASSSPLLTLAEIRSHYSVSRACVLRIKRLEQNCRISYIFVRYTGLADPEIAGVSKNTGFDILVKYLPICGATRLLCLWDFQLNTNTNTRLGEQYHLKLSLATYARPLDIGWEPPEYLMLVGSTLTWMLSLRLADETPKTSLPKTLVWVPQGHVGIRIGAYRPSFSSESGIGHPETQKSPVSSKSVLSLSVGKGPYTSQHIQISADPSTSTASHDSQLRVIVDAIDSSLAANNSNLDNSGIQAIMPIISQPDHELIKKMESNISLFDLPGDILASLPRLIRFLSPLPSRQKLSSLLPLRQENQWYRSREQKPIL</sequence>
<dbReference type="OrthoDB" id="1838371at2759"/>
<dbReference type="AlphaFoldDB" id="A0A5A7Q036"/>
<reference evidence="3" key="1">
    <citation type="journal article" date="2019" name="Curr. Biol.">
        <title>Genome Sequence of Striga asiatica Provides Insight into the Evolution of Plant Parasitism.</title>
        <authorList>
            <person name="Yoshida S."/>
            <person name="Kim S."/>
            <person name="Wafula E.K."/>
            <person name="Tanskanen J."/>
            <person name="Kim Y.M."/>
            <person name="Honaas L."/>
            <person name="Yang Z."/>
            <person name="Spallek T."/>
            <person name="Conn C.E."/>
            <person name="Ichihashi Y."/>
            <person name="Cheong K."/>
            <person name="Cui S."/>
            <person name="Der J.P."/>
            <person name="Gundlach H."/>
            <person name="Jiao Y."/>
            <person name="Hori C."/>
            <person name="Ishida J.K."/>
            <person name="Kasahara H."/>
            <person name="Kiba T."/>
            <person name="Kim M.S."/>
            <person name="Koo N."/>
            <person name="Laohavisit A."/>
            <person name="Lee Y.H."/>
            <person name="Lumba S."/>
            <person name="McCourt P."/>
            <person name="Mortimer J.C."/>
            <person name="Mutuku J.M."/>
            <person name="Nomura T."/>
            <person name="Sasaki-Sekimoto Y."/>
            <person name="Seto Y."/>
            <person name="Wang Y."/>
            <person name="Wakatake T."/>
            <person name="Sakakibara H."/>
            <person name="Demura T."/>
            <person name="Yamaguchi S."/>
            <person name="Yoneyama K."/>
            <person name="Manabe R.I."/>
            <person name="Nelson D.C."/>
            <person name="Schulman A.H."/>
            <person name="Timko M.P."/>
            <person name="dePamphilis C.W."/>
            <person name="Choi D."/>
            <person name="Shirasu K."/>
        </authorList>
    </citation>
    <scope>NUCLEOTIDE SEQUENCE [LARGE SCALE GENOMIC DNA]</scope>
    <source>
        <strain evidence="3">cv. UVA1</strain>
    </source>
</reference>
<keyword evidence="3" id="KW-1185">Reference proteome</keyword>
<name>A0A5A7Q036_STRAF</name>
<dbReference type="GO" id="GO:0032259">
    <property type="term" value="P:methylation"/>
    <property type="evidence" value="ECO:0007669"/>
    <property type="project" value="UniProtKB-KW"/>
</dbReference>
<gene>
    <name evidence="2" type="ORF">STAS_14738</name>
</gene>
<dbReference type="GO" id="GO:0008168">
    <property type="term" value="F:methyltransferase activity"/>
    <property type="evidence" value="ECO:0007669"/>
    <property type="project" value="UniProtKB-KW"/>
</dbReference>
<accession>A0A5A7Q036</accession>
<proteinExistence type="predicted"/>
<dbReference type="Proteomes" id="UP000325081">
    <property type="component" value="Unassembled WGS sequence"/>
</dbReference>
<evidence type="ECO:0000313" key="3">
    <source>
        <dbReference type="Proteomes" id="UP000325081"/>
    </source>
</evidence>
<dbReference type="EMBL" id="BKCP01005461">
    <property type="protein sequence ID" value="GER38241.1"/>
    <property type="molecule type" value="Genomic_DNA"/>
</dbReference>
<feature type="region of interest" description="Disordered" evidence="1">
    <location>
        <begin position="1"/>
        <end position="68"/>
    </location>
</feature>
<protein>
    <submittedName>
        <fullName evidence="2">Ribosomal RNA small subunit methyltransferase I</fullName>
    </submittedName>
</protein>
<comment type="caution">
    <text evidence="2">The sequence shown here is derived from an EMBL/GenBank/DDBJ whole genome shotgun (WGS) entry which is preliminary data.</text>
</comment>
<feature type="compositionally biased region" description="Basic and acidic residues" evidence="1">
    <location>
        <begin position="29"/>
        <end position="41"/>
    </location>
</feature>
<evidence type="ECO:0000256" key="1">
    <source>
        <dbReference type="SAM" id="MobiDB-lite"/>
    </source>
</evidence>
<keyword evidence="2" id="KW-0489">Methyltransferase</keyword>
<organism evidence="2 3">
    <name type="scientific">Striga asiatica</name>
    <name type="common">Asiatic witchweed</name>
    <name type="synonym">Buchnera asiatica</name>
    <dbReference type="NCBI Taxonomy" id="4170"/>
    <lineage>
        <taxon>Eukaryota</taxon>
        <taxon>Viridiplantae</taxon>
        <taxon>Streptophyta</taxon>
        <taxon>Embryophyta</taxon>
        <taxon>Tracheophyta</taxon>
        <taxon>Spermatophyta</taxon>
        <taxon>Magnoliopsida</taxon>
        <taxon>eudicotyledons</taxon>
        <taxon>Gunneridae</taxon>
        <taxon>Pentapetalae</taxon>
        <taxon>asterids</taxon>
        <taxon>lamiids</taxon>
        <taxon>Lamiales</taxon>
        <taxon>Orobanchaceae</taxon>
        <taxon>Buchnereae</taxon>
        <taxon>Striga</taxon>
    </lineage>
</organism>
<keyword evidence="2" id="KW-0808">Transferase</keyword>
<evidence type="ECO:0000313" key="2">
    <source>
        <dbReference type="EMBL" id="GER38241.1"/>
    </source>
</evidence>